<evidence type="ECO:0008006" key="4">
    <source>
        <dbReference type="Google" id="ProtNLM"/>
    </source>
</evidence>
<keyword evidence="3" id="KW-1185">Reference proteome</keyword>
<accession>A0A2T4GEN9</accession>
<name>A0A2T4GEN9_FUSCU</name>
<dbReference type="OrthoDB" id="3945418at2759"/>
<comment type="caution">
    <text evidence="2">The sequence shown here is derived from an EMBL/GenBank/DDBJ whole genome shotgun (WGS) entry which is preliminary data.</text>
</comment>
<organism evidence="2 3">
    <name type="scientific">Fusarium culmorum</name>
    <dbReference type="NCBI Taxonomy" id="5516"/>
    <lineage>
        <taxon>Eukaryota</taxon>
        <taxon>Fungi</taxon>
        <taxon>Dikarya</taxon>
        <taxon>Ascomycota</taxon>
        <taxon>Pezizomycotina</taxon>
        <taxon>Sordariomycetes</taxon>
        <taxon>Hypocreomycetidae</taxon>
        <taxon>Hypocreales</taxon>
        <taxon>Nectriaceae</taxon>
        <taxon>Fusarium</taxon>
    </lineage>
</organism>
<gene>
    <name evidence="2" type="ORF">FCULG_00010446</name>
</gene>
<dbReference type="AlphaFoldDB" id="A0A2T4GEN9"/>
<reference evidence="2 3" key="1">
    <citation type="submission" date="2018-02" db="EMBL/GenBank/DDBJ databases">
        <title>Fusarium culmorum secondary metabolites in fungal-bacterial-plant interactions.</title>
        <authorList>
            <person name="Schmidt R."/>
        </authorList>
    </citation>
    <scope>NUCLEOTIDE SEQUENCE [LARGE SCALE GENOMIC DNA]</scope>
    <source>
        <strain evidence="2 3">PV</strain>
    </source>
</reference>
<evidence type="ECO:0000256" key="1">
    <source>
        <dbReference type="SAM" id="MobiDB-lite"/>
    </source>
</evidence>
<dbReference type="Proteomes" id="UP000241587">
    <property type="component" value="Unassembled WGS sequence"/>
</dbReference>
<evidence type="ECO:0000313" key="3">
    <source>
        <dbReference type="Proteomes" id="UP000241587"/>
    </source>
</evidence>
<dbReference type="CDD" id="cd12148">
    <property type="entry name" value="fungal_TF_MHR"/>
    <property type="match status" value="1"/>
</dbReference>
<sequence length="388" mass="44441">MDVNVAAEPERTLEEPTWSRQESETTGWVPGTVDPKFLLLNLSDMLLDEPLDYESTKSDLQFQSIFDPPSATNTLTTRIAALSSSLQSMATNKPHLKEELDYSFQRGFFTVSHFQNAFIIFFRRRHYHKPPIHWPTFDLDKIASHLLLAAVLTGTAYLQYLDRSSQNLLTASFLEVAEKYIFKEVKRLADQNITPLASRHMLEVCQAAVLMNSLEGSTNHIEGRRRIASKRIPTLLAVLRKAGIVGLKHEPHQGEMDWDSFIHRETCIRVVSWTFVNDSLMSLMRHVFHCRTSVVTPDYTAMVLRALDRWDCLWVNALARVPVDERRWLGIARHSPEVVAISRRTIELSRTKEAEDSAYLQCVATYDSAIFHEFVQKYGLRESATSGR</sequence>
<dbReference type="OMA" id="LLMSENW"/>
<proteinExistence type="predicted"/>
<protein>
    <recommendedName>
        <fullName evidence="4">Transcription factor domain-containing protein</fullName>
    </recommendedName>
</protein>
<evidence type="ECO:0000313" key="2">
    <source>
        <dbReference type="EMBL" id="PTD01910.1"/>
    </source>
</evidence>
<dbReference type="EMBL" id="PVEM01000028">
    <property type="protein sequence ID" value="PTD01910.1"/>
    <property type="molecule type" value="Genomic_DNA"/>
</dbReference>
<feature type="region of interest" description="Disordered" evidence="1">
    <location>
        <begin position="1"/>
        <end position="29"/>
    </location>
</feature>